<reference evidence="5" key="1">
    <citation type="submission" date="2025-08" db="UniProtKB">
        <authorList>
            <consortium name="Ensembl"/>
        </authorList>
    </citation>
    <scope>IDENTIFICATION</scope>
</reference>
<evidence type="ECO:0000256" key="1">
    <source>
        <dbReference type="ARBA" id="ARBA00008535"/>
    </source>
</evidence>
<dbReference type="InParanoid" id="A0A672RT95"/>
<dbReference type="InterPro" id="IPR027417">
    <property type="entry name" value="P-loop_NTPase"/>
</dbReference>
<dbReference type="PANTHER" id="PTHR10903:SF188">
    <property type="entry name" value="GTPASE IMAP FAMILY MEMBER 2-LIKE-RELATED"/>
    <property type="match status" value="1"/>
</dbReference>
<protein>
    <recommendedName>
        <fullName evidence="4">AIG1-type G domain-containing protein</fullName>
    </recommendedName>
</protein>
<dbReference type="PROSITE" id="PS51720">
    <property type="entry name" value="G_AIG1"/>
    <property type="match status" value="1"/>
</dbReference>
<dbReference type="AlphaFoldDB" id="A0A672RT95"/>
<dbReference type="Proteomes" id="UP000472262">
    <property type="component" value="Unassembled WGS sequence"/>
</dbReference>
<keyword evidence="3" id="KW-0342">GTP-binding</keyword>
<dbReference type="PANTHER" id="PTHR10903">
    <property type="entry name" value="GTPASE, IMAP FAMILY MEMBER-RELATED"/>
    <property type="match status" value="1"/>
</dbReference>
<name>A0A672RT95_SINGR</name>
<feature type="domain" description="AIG1-type G" evidence="4">
    <location>
        <begin position="1"/>
        <end position="174"/>
    </location>
</feature>
<keyword evidence="6" id="KW-1185">Reference proteome</keyword>
<reference evidence="5" key="2">
    <citation type="submission" date="2025-09" db="UniProtKB">
        <authorList>
            <consortium name="Ensembl"/>
        </authorList>
    </citation>
    <scope>IDENTIFICATION</scope>
</reference>
<proteinExistence type="inferred from homology"/>
<dbReference type="OMA" id="YIRKSHY"/>
<dbReference type="GO" id="GO:0005525">
    <property type="term" value="F:GTP binding"/>
    <property type="evidence" value="ECO:0007669"/>
    <property type="project" value="UniProtKB-KW"/>
</dbReference>
<dbReference type="Ensembl" id="ENSSGRT00000098577.1">
    <property type="protein sequence ID" value="ENSSGRP00000092622.1"/>
    <property type="gene ID" value="ENSSGRG00000046394.1"/>
</dbReference>
<dbReference type="InterPro" id="IPR045058">
    <property type="entry name" value="GIMA/IAN/Toc"/>
</dbReference>
<sequence>NTILGKNAFKETSKICEKQEGYVDGKNIVVFDTPGLFNASITKEQVKAEIERCVEMSAPGPHVFLLVIKLGVRFTEEERNSVQWIQENFGKEALIHTMILFTHTDLLKGKSLEAYIRKSHYLPKLVDSCGGKYHSFNNEDRNNQQVTKLLQKINGIMREHGIKHYKPDISNRWNRCKIKRRISN</sequence>
<evidence type="ECO:0000313" key="5">
    <source>
        <dbReference type="Ensembl" id="ENSSGRP00000092622.1"/>
    </source>
</evidence>
<evidence type="ECO:0000256" key="3">
    <source>
        <dbReference type="ARBA" id="ARBA00023134"/>
    </source>
</evidence>
<comment type="similarity">
    <text evidence="1">Belongs to the TRAFAC class TrmE-Era-EngA-EngB-Septin-like GTPase superfamily. AIG1/Toc34/Toc159-like paraseptin GTPase family. IAN subfamily.</text>
</comment>
<dbReference type="Gene3D" id="3.40.50.300">
    <property type="entry name" value="P-loop containing nucleotide triphosphate hydrolases"/>
    <property type="match status" value="1"/>
</dbReference>
<accession>A0A672RT95</accession>
<dbReference type="SUPFAM" id="SSF52540">
    <property type="entry name" value="P-loop containing nucleoside triphosphate hydrolases"/>
    <property type="match status" value="1"/>
</dbReference>
<evidence type="ECO:0000313" key="6">
    <source>
        <dbReference type="Proteomes" id="UP000472262"/>
    </source>
</evidence>
<evidence type="ECO:0000259" key="4">
    <source>
        <dbReference type="PROSITE" id="PS51720"/>
    </source>
</evidence>
<keyword evidence="2" id="KW-0547">Nucleotide-binding</keyword>
<dbReference type="FunFam" id="3.40.50.300:FF:000366">
    <property type="entry name" value="GTPase, IMAP family member 2"/>
    <property type="match status" value="1"/>
</dbReference>
<organism evidence="5 6">
    <name type="scientific">Sinocyclocheilus grahami</name>
    <name type="common">Dianchi golden-line fish</name>
    <name type="synonym">Barbus grahami</name>
    <dbReference type="NCBI Taxonomy" id="75366"/>
    <lineage>
        <taxon>Eukaryota</taxon>
        <taxon>Metazoa</taxon>
        <taxon>Chordata</taxon>
        <taxon>Craniata</taxon>
        <taxon>Vertebrata</taxon>
        <taxon>Euteleostomi</taxon>
        <taxon>Actinopterygii</taxon>
        <taxon>Neopterygii</taxon>
        <taxon>Teleostei</taxon>
        <taxon>Ostariophysi</taxon>
        <taxon>Cypriniformes</taxon>
        <taxon>Cyprinidae</taxon>
        <taxon>Cyprininae</taxon>
        <taxon>Sinocyclocheilus</taxon>
    </lineage>
</organism>
<dbReference type="InterPro" id="IPR006703">
    <property type="entry name" value="G_AIG1"/>
</dbReference>
<dbReference type="Pfam" id="PF04548">
    <property type="entry name" value="AIG1"/>
    <property type="match status" value="1"/>
</dbReference>
<evidence type="ECO:0000256" key="2">
    <source>
        <dbReference type="ARBA" id="ARBA00022741"/>
    </source>
</evidence>